<gene>
    <name evidence="2" type="ORF">A2Z00_00105</name>
</gene>
<evidence type="ECO:0000313" key="2">
    <source>
        <dbReference type="EMBL" id="OGG11845.1"/>
    </source>
</evidence>
<evidence type="ECO:0000256" key="1">
    <source>
        <dbReference type="SAM" id="Phobius"/>
    </source>
</evidence>
<evidence type="ECO:0000313" key="3">
    <source>
        <dbReference type="Proteomes" id="UP000177268"/>
    </source>
</evidence>
<feature type="transmembrane region" description="Helical" evidence="1">
    <location>
        <begin position="20"/>
        <end position="46"/>
    </location>
</feature>
<sequence>MSDGTANNARESHPYTRREFLQMMFGGAVGICIGSPIAAGLLRYYLSAGPLPKQTDTPTPLIPTTEFPPDLVFTDKYHEYDDKAAEIIERVKKDFDVTIVSPTTWGESGKEQTNLPWRTRDIAYVAQAISQLPPAYWHDSRSPREILLLRMPGSSSEGVGGGYANRRMILYTSETFDPETQFRANESRRMYTTQGNHLRAAVCHEWTHSFMEGNPNIFADFVKQAGWEQIVGKNEWKNLYPKNLIHDCEADVYPSEDVAVSAGLMLVNPDFISQDRRNFFLTEPSYSNWPTVTDYRNHHP</sequence>
<protein>
    <submittedName>
        <fullName evidence="2">Uncharacterized protein</fullName>
    </submittedName>
</protein>
<dbReference type="EMBL" id="MFIZ01000012">
    <property type="protein sequence ID" value="OGG11845.1"/>
    <property type="molecule type" value="Genomic_DNA"/>
</dbReference>
<reference evidence="2 3" key="1">
    <citation type="journal article" date="2016" name="Nat. Commun.">
        <title>Thousands of microbial genomes shed light on interconnected biogeochemical processes in an aquifer system.</title>
        <authorList>
            <person name="Anantharaman K."/>
            <person name="Brown C.T."/>
            <person name="Hug L.A."/>
            <person name="Sharon I."/>
            <person name="Castelle C.J."/>
            <person name="Probst A.J."/>
            <person name="Thomas B.C."/>
            <person name="Singh A."/>
            <person name="Wilkins M.J."/>
            <person name="Karaoz U."/>
            <person name="Brodie E.L."/>
            <person name="Williams K.H."/>
            <person name="Hubbard S.S."/>
            <person name="Banfield J.F."/>
        </authorList>
    </citation>
    <scope>NUCLEOTIDE SEQUENCE [LARGE SCALE GENOMIC DNA]</scope>
</reference>
<dbReference type="AlphaFoldDB" id="A0A1F5ZHN2"/>
<keyword evidence="1" id="KW-1133">Transmembrane helix</keyword>
<name>A0A1F5ZHN2_9BACT</name>
<dbReference type="Proteomes" id="UP000177268">
    <property type="component" value="Unassembled WGS sequence"/>
</dbReference>
<accession>A0A1F5ZHN2</accession>
<keyword evidence="1" id="KW-0812">Transmembrane</keyword>
<keyword evidence="1" id="KW-0472">Membrane</keyword>
<proteinExistence type="predicted"/>
<organism evidence="2 3">
    <name type="scientific">Candidatus Gottesmanbacteria bacterium RBG_13_45_10</name>
    <dbReference type="NCBI Taxonomy" id="1798370"/>
    <lineage>
        <taxon>Bacteria</taxon>
        <taxon>Candidatus Gottesmaniibacteriota</taxon>
    </lineage>
</organism>
<comment type="caution">
    <text evidence="2">The sequence shown here is derived from an EMBL/GenBank/DDBJ whole genome shotgun (WGS) entry which is preliminary data.</text>
</comment>